<reference evidence="2" key="1">
    <citation type="submission" date="2018-06" db="EMBL/GenBank/DDBJ databases">
        <authorList>
            <person name="Zhirakovskaya E."/>
        </authorList>
    </citation>
    <scope>NUCLEOTIDE SEQUENCE [LARGE SCALE GENOMIC DNA]</scope>
</reference>
<organism evidence="1 2">
    <name type="scientific">Gordonia phage Ruthy</name>
    <dbReference type="NCBI Taxonomy" id="2250323"/>
    <lineage>
        <taxon>Viruses</taxon>
        <taxon>Duplodnaviria</taxon>
        <taxon>Heunggongvirae</taxon>
        <taxon>Uroviricota</taxon>
        <taxon>Caudoviricetes</taxon>
        <taxon>Ruthyvirus</taxon>
        <taxon>Ruthyvirus ruthy</taxon>
    </lineage>
</organism>
<evidence type="ECO:0000313" key="2">
    <source>
        <dbReference type="Proteomes" id="UP000259467"/>
    </source>
</evidence>
<dbReference type="GeneID" id="54997898"/>
<keyword evidence="2" id="KW-1185">Reference proteome</keyword>
<dbReference type="Proteomes" id="UP000259467">
    <property type="component" value="Segment"/>
</dbReference>
<sequence length="136" mass="14340">MAPCPSQSASYVAVQCDSGAIAFGGGSSVIIVDEFEASGATLWAELHDDTDDADLTVLVVEACRTVDRLDRLHSALRSGGLFDLVERGESVVEVRVDNALSEARQQGGALQRLLADIAKRRAAVPGDDEPDGLDDL</sequence>
<evidence type="ECO:0000313" key="1">
    <source>
        <dbReference type="EMBL" id="AXH50464.1"/>
    </source>
</evidence>
<protein>
    <submittedName>
        <fullName evidence="1">Terminase small subunit</fullName>
    </submittedName>
</protein>
<proteinExistence type="predicted"/>
<accession>A0A345L5B2</accession>
<dbReference type="KEGG" id="vg:54997898"/>
<gene>
    <name evidence="1" type="primary">1</name>
    <name evidence="1" type="ORF">SEA_RUTHY_1</name>
</gene>
<dbReference type="EMBL" id="MH536826">
    <property type="protein sequence ID" value="AXH50464.1"/>
    <property type="molecule type" value="Genomic_DNA"/>
</dbReference>
<name>A0A345L5B2_9CAUD</name>
<dbReference type="RefSeq" id="YP_009806950.1">
    <property type="nucleotide sequence ID" value="NC_048019.1"/>
</dbReference>